<organism evidence="1 2">
    <name type="scientific">Caldifermentibacillus hisashii</name>
    <dbReference type="NCBI Taxonomy" id="996558"/>
    <lineage>
        <taxon>Bacteria</taxon>
        <taxon>Bacillati</taxon>
        <taxon>Bacillota</taxon>
        <taxon>Bacilli</taxon>
        <taxon>Bacillales</taxon>
        <taxon>Bacillaceae</taxon>
        <taxon>Caldifermentibacillus</taxon>
    </lineage>
</organism>
<reference evidence="1 2" key="1">
    <citation type="submission" date="2024-03" db="EMBL/GenBank/DDBJ databases">
        <title>Bacilli Hybrid Assemblies.</title>
        <authorList>
            <person name="Kovac J."/>
        </authorList>
    </citation>
    <scope>NUCLEOTIDE SEQUENCE [LARGE SCALE GENOMIC DNA]</scope>
    <source>
        <strain evidence="1 2">FSL M8-0022</strain>
    </source>
</reference>
<proteinExistence type="predicted"/>
<dbReference type="EMBL" id="JBBYAK010000001">
    <property type="protein sequence ID" value="MEL3956201.1"/>
    <property type="molecule type" value="Genomic_DNA"/>
</dbReference>
<protein>
    <submittedName>
        <fullName evidence="1">Uncharacterized protein</fullName>
    </submittedName>
</protein>
<comment type="caution">
    <text evidence="1">The sequence shown here is derived from an EMBL/GenBank/DDBJ whole genome shotgun (WGS) entry which is preliminary data.</text>
</comment>
<name>A0ABU9JTN9_9BACI</name>
<evidence type="ECO:0000313" key="2">
    <source>
        <dbReference type="Proteomes" id="UP001459714"/>
    </source>
</evidence>
<keyword evidence="2" id="KW-1185">Reference proteome</keyword>
<dbReference type="Proteomes" id="UP001459714">
    <property type="component" value="Unassembled WGS sequence"/>
</dbReference>
<evidence type="ECO:0000313" key="1">
    <source>
        <dbReference type="EMBL" id="MEL3956201.1"/>
    </source>
</evidence>
<accession>A0ABU9JTN9</accession>
<dbReference type="RefSeq" id="WP_342019674.1">
    <property type="nucleotide sequence ID" value="NZ_JBBYAK010000001.1"/>
</dbReference>
<sequence length="118" mass="14103">MFYFGDEPDSRHRFRLRKLLFWRRDPFSSPFFGEKSSILTTSPVLVTNLGRKMLNFDDEPGSRHRFRLRKLLFWRRDPFSSPFSVEKASILTTSPILVANLRLEMLNFDDEACSRHRF</sequence>
<gene>
    <name evidence="1" type="ORF">NST17_03100</name>
</gene>